<evidence type="ECO:0008006" key="2">
    <source>
        <dbReference type="Google" id="ProtNLM"/>
    </source>
</evidence>
<gene>
    <name evidence="1" type="ORF">DTER00134_LOCUS7253</name>
</gene>
<dbReference type="EMBL" id="HBIP01012740">
    <property type="protein sequence ID" value="CAE0492180.1"/>
    <property type="molecule type" value="Transcribed_RNA"/>
</dbReference>
<dbReference type="InterPro" id="IPR029068">
    <property type="entry name" value="Glyas_Bleomycin-R_OHBP_Dase"/>
</dbReference>
<organism evidence="1">
    <name type="scientific">Dunaliella tertiolecta</name>
    <name type="common">Green alga</name>
    <dbReference type="NCBI Taxonomy" id="3047"/>
    <lineage>
        <taxon>Eukaryota</taxon>
        <taxon>Viridiplantae</taxon>
        <taxon>Chlorophyta</taxon>
        <taxon>core chlorophytes</taxon>
        <taxon>Chlorophyceae</taxon>
        <taxon>CS clade</taxon>
        <taxon>Chlamydomonadales</taxon>
        <taxon>Dunaliellaceae</taxon>
        <taxon>Dunaliella</taxon>
    </lineage>
</organism>
<dbReference type="SUPFAM" id="SSF54593">
    <property type="entry name" value="Glyoxalase/Bleomycin resistance protein/Dihydroxybiphenyl dioxygenase"/>
    <property type="match status" value="1"/>
</dbReference>
<dbReference type="PANTHER" id="PTHR40280:SF1">
    <property type="entry name" value="VOC DOMAIN-CONTAINING PROTEIN"/>
    <property type="match status" value="1"/>
</dbReference>
<reference evidence="1" key="1">
    <citation type="submission" date="2021-01" db="EMBL/GenBank/DDBJ databases">
        <authorList>
            <person name="Corre E."/>
            <person name="Pelletier E."/>
            <person name="Niang G."/>
            <person name="Scheremetjew M."/>
            <person name="Finn R."/>
            <person name="Kale V."/>
            <person name="Holt S."/>
            <person name="Cochrane G."/>
            <person name="Meng A."/>
            <person name="Brown T."/>
            <person name="Cohen L."/>
        </authorList>
    </citation>
    <scope>NUCLEOTIDE SEQUENCE</scope>
    <source>
        <strain evidence="1">CCMP1320</strain>
    </source>
</reference>
<dbReference type="Gene3D" id="3.10.180.10">
    <property type="entry name" value="2,3-Dihydroxybiphenyl 1,2-Dioxygenase, domain 1"/>
    <property type="match status" value="1"/>
</dbReference>
<name>A0A7S3VKK8_DUNTE</name>
<dbReference type="PANTHER" id="PTHR40280">
    <property type="entry name" value="BLR6907 PROTEIN"/>
    <property type="match status" value="1"/>
</dbReference>
<sequence length="378" mass="42284">MLLHSQPSTVRCLTSRTRELAYRASVTSTRKSLHSLGHIFGRKRGARAMAQTPDAPTFDVPPAPWDPADESITSEDIGNVVSFEHVNLEVPDLEIARLFFCEGLGLTLDPSRIGAQRGGMNVLWMNVGKQQFHICKGPVAQRLPTPGSAIGLVLPNLPAVAAQLEQLRELIGNVKVAYITPEVLQVTDPHGQCYMVHAHSQFPNFAADRGIVYLQLPCFVGTAAEIARFYSTLLGSPIRVRTQDQQQAGQPIQAEVNMGHPGTKLIFQERKELGSTFTEKDVLRLFSGWHMAFYVADFSGTYSRLRPLLFNNHPYKDKVYNFKDALNFHQYRFQDIVQLPASGTLEDRKGGSLPVLYRISHECRSTAHPNFLRCLFNR</sequence>
<evidence type="ECO:0000313" key="1">
    <source>
        <dbReference type="EMBL" id="CAE0492180.1"/>
    </source>
</evidence>
<accession>A0A7S3VKK8</accession>
<proteinExistence type="predicted"/>
<dbReference type="AlphaFoldDB" id="A0A7S3VKK8"/>
<protein>
    <recommendedName>
        <fullName evidence="2">VOC domain-containing protein</fullName>
    </recommendedName>
</protein>